<name>A0A7J6Y3B3_TRYCR</name>
<dbReference type="Proteomes" id="UP000583944">
    <property type="component" value="Unassembled WGS sequence"/>
</dbReference>
<comment type="caution">
    <text evidence="3">The sequence shown here is derived from an EMBL/GenBank/DDBJ whole genome shotgun (WGS) entry which is preliminary data.</text>
</comment>
<dbReference type="VEuPathDB" id="TriTrypDB:ECC02_005982"/>
<proteinExistence type="predicted"/>
<evidence type="ECO:0000256" key="1">
    <source>
        <dbReference type="SAM" id="MobiDB-lite"/>
    </source>
</evidence>
<feature type="chain" id="PRO_5029577237" evidence="2">
    <location>
        <begin position="19"/>
        <end position="581"/>
    </location>
</feature>
<protein>
    <submittedName>
        <fullName evidence="3">Uncharacterized protein</fullName>
    </submittedName>
</protein>
<sequence length="581" mass="65823">MRCCVVLFYAILVGGALLFAGMKTASCAASRDEDIGHYNDASPLSLRELLKKLQMSGKTAARVPSFRTIPLQQAGAICEQMQTEGDGSALVLLYAPHLFPRYDYEQLLVLLADFGDAVNQLLKESATKAHPDENEEEEGDVAALLSEHRLRVFVVDAFRAGGEIRRLRGGNDRGSAAHRVPGSLRSPLGPGTYRAPYLENETDADNDDFLASASEMPEDGDVENRGAGDFVAHSPEAELLQKFLAPKGSPRNAHHFHPTVLEKMRQSEETAEPTTRPLLSELPPILFYPATKTPVFLPHIFLHCRSDAPCSSVHASLISLDGQEGCGCIKGPDEAQELLEFVTTELQQMSLETLKERRQVGAERGRRRSWRRLEIPDESHREALLDIYDVENLADDKVFNAPIHYTDLKQKTEQEIDFEYVFPMAAKLRLLHETREAAILKEARRSDEVLKRVKNVLRERQISRERDTVPAHGASWQKAFQQANGGNEDGENHLLLMEYIRYHGEHATQQLHEHPTNLLIGHLEERMHRVELLRRMIRVEEGRGTEKDERMVRFHAMEQEHQRRLNEVSRYLRNMQQSEGT</sequence>
<gene>
    <name evidence="3" type="ORF">ECC02_005982</name>
</gene>
<organism evidence="3 4">
    <name type="scientific">Trypanosoma cruzi</name>
    <dbReference type="NCBI Taxonomy" id="5693"/>
    <lineage>
        <taxon>Eukaryota</taxon>
        <taxon>Discoba</taxon>
        <taxon>Euglenozoa</taxon>
        <taxon>Kinetoplastea</taxon>
        <taxon>Metakinetoplastina</taxon>
        <taxon>Trypanosomatida</taxon>
        <taxon>Trypanosomatidae</taxon>
        <taxon>Trypanosoma</taxon>
        <taxon>Schizotrypanum</taxon>
    </lineage>
</organism>
<dbReference type="EMBL" id="JABDHM010000043">
    <property type="protein sequence ID" value="KAF5220965.1"/>
    <property type="molecule type" value="Genomic_DNA"/>
</dbReference>
<feature type="signal peptide" evidence="2">
    <location>
        <begin position="1"/>
        <end position="18"/>
    </location>
</feature>
<dbReference type="VEuPathDB" id="TriTrypDB:BCY84_16467"/>
<keyword evidence="2" id="KW-0732">Signal</keyword>
<accession>A0A7J6Y3B3</accession>
<dbReference type="AlphaFoldDB" id="A0A7J6Y3B3"/>
<evidence type="ECO:0000313" key="4">
    <source>
        <dbReference type="Proteomes" id="UP000583944"/>
    </source>
</evidence>
<feature type="region of interest" description="Disordered" evidence="1">
    <location>
        <begin position="170"/>
        <end position="190"/>
    </location>
</feature>
<evidence type="ECO:0000256" key="2">
    <source>
        <dbReference type="SAM" id="SignalP"/>
    </source>
</evidence>
<evidence type="ECO:0000313" key="3">
    <source>
        <dbReference type="EMBL" id="KAF5220965.1"/>
    </source>
</evidence>
<reference evidence="3 4" key="1">
    <citation type="journal article" date="2019" name="Genome Biol. Evol.">
        <title>Nanopore Sequencing Significantly Improves Genome Assembly of the Protozoan Parasite Trypanosoma cruzi.</title>
        <authorList>
            <person name="Diaz-Viraque F."/>
            <person name="Pita S."/>
            <person name="Greif G."/>
            <person name="de Souza R.C.M."/>
            <person name="Iraola G."/>
            <person name="Robello C."/>
        </authorList>
    </citation>
    <scope>NUCLEOTIDE SEQUENCE [LARGE SCALE GENOMIC DNA]</scope>
    <source>
        <strain evidence="3 4">Berenice</strain>
    </source>
</reference>